<dbReference type="Proteomes" id="UP001254759">
    <property type="component" value="Unassembled WGS sequence"/>
</dbReference>
<protein>
    <submittedName>
        <fullName evidence="1">Uncharacterized protein</fullName>
    </submittedName>
</protein>
<name>A0ABU1RPH3_9GAMM</name>
<accession>A0ABU1RPH3</accession>
<reference evidence="1 2" key="1">
    <citation type="submission" date="2023-07" db="EMBL/GenBank/DDBJ databases">
        <title>Sorghum-associated microbial communities from plants grown in Nebraska, USA.</title>
        <authorList>
            <person name="Schachtman D."/>
        </authorList>
    </citation>
    <scope>NUCLEOTIDE SEQUENCE [LARGE SCALE GENOMIC DNA]</scope>
    <source>
        <strain evidence="1 2">BE107</strain>
    </source>
</reference>
<evidence type="ECO:0000313" key="1">
    <source>
        <dbReference type="EMBL" id="MDR6840671.1"/>
    </source>
</evidence>
<organism evidence="1 2">
    <name type="scientific">Pseudoxanthomonas sacheonensis</name>
    <dbReference type="NCBI Taxonomy" id="443615"/>
    <lineage>
        <taxon>Bacteria</taxon>
        <taxon>Pseudomonadati</taxon>
        <taxon>Pseudomonadota</taxon>
        <taxon>Gammaproteobacteria</taxon>
        <taxon>Lysobacterales</taxon>
        <taxon>Lysobacteraceae</taxon>
        <taxon>Pseudoxanthomonas</taxon>
    </lineage>
</organism>
<gene>
    <name evidence="1" type="ORF">J2W94_000935</name>
</gene>
<comment type="caution">
    <text evidence="1">The sequence shown here is derived from an EMBL/GenBank/DDBJ whole genome shotgun (WGS) entry which is preliminary data.</text>
</comment>
<keyword evidence="2" id="KW-1185">Reference proteome</keyword>
<dbReference type="EMBL" id="JAVDTT010000001">
    <property type="protein sequence ID" value="MDR6840671.1"/>
    <property type="molecule type" value="Genomic_DNA"/>
</dbReference>
<evidence type="ECO:0000313" key="2">
    <source>
        <dbReference type="Proteomes" id="UP001254759"/>
    </source>
</evidence>
<dbReference type="RefSeq" id="WP_310090619.1">
    <property type="nucleotide sequence ID" value="NZ_JAVDTT010000001.1"/>
</dbReference>
<proteinExistence type="predicted"/>
<sequence>MKRAKPMSATEFDDWFHSEEWPHVPLEPVPYELSEKDAGFLPCGRRVMIDYGMRGYQ</sequence>